<evidence type="ECO:0000259" key="19">
    <source>
        <dbReference type="PROSITE" id="PS51190"/>
    </source>
</evidence>
<dbReference type="EC" id="2.7.11.1" evidence="4 16"/>
<dbReference type="SUPFAM" id="SSF48371">
    <property type="entry name" value="ARM repeat"/>
    <property type="match status" value="1"/>
</dbReference>
<evidence type="ECO:0000256" key="14">
    <source>
        <dbReference type="ARBA" id="ARBA00047899"/>
    </source>
</evidence>
<dbReference type="Pfam" id="PF11640">
    <property type="entry name" value="TAN"/>
    <property type="match status" value="1"/>
</dbReference>
<reference evidence="20" key="1">
    <citation type="submission" date="2016-06" db="EMBL/GenBank/DDBJ databases">
        <authorList>
            <person name="Cuomo C."/>
            <person name="Litvintseva A."/>
            <person name="Heitman J."/>
            <person name="Chen Y."/>
            <person name="Sun S."/>
            <person name="Springer D."/>
            <person name="Dromer F."/>
            <person name="Young S."/>
            <person name="Zeng Q."/>
            <person name="Chapman S."/>
            <person name="Gujja S."/>
            <person name="Saif S."/>
            <person name="Birren B."/>
        </authorList>
    </citation>
    <scope>NUCLEOTIDE SEQUENCE</scope>
    <source>
        <strain evidence="20">CBS 7841</strain>
    </source>
</reference>
<evidence type="ECO:0000256" key="7">
    <source>
        <dbReference type="ARBA" id="ARBA00022679"/>
    </source>
</evidence>
<keyword evidence="6 16" id="KW-0723">Serine/threonine-protein kinase</keyword>
<evidence type="ECO:0000256" key="11">
    <source>
        <dbReference type="ARBA" id="ARBA00022840"/>
    </source>
</evidence>
<organism evidence="20 21">
    <name type="scientific">Cryptococcus depauperatus CBS 7841</name>
    <dbReference type="NCBI Taxonomy" id="1295531"/>
    <lineage>
        <taxon>Eukaryota</taxon>
        <taxon>Fungi</taxon>
        <taxon>Dikarya</taxon>
        <taxon>Basidiomycota</taxon>
        <taxon>Agaricomycotina</taxon>
        <taxon>Tremellomycetes</taxon>
        <taxon>Tremellales</taxon>
        <taxon>Cryptococcaceae</taxon>
        <taxon>Cryptococcus</taxon>
    </lineage>
</organism>
<comment type="similarity">
    <text evidence="2 16">Belongs to the PI3/PI4-kinase family. ATM subfamily.</text>
</comment>
<evidence type="ECO:0000256" key="6">
    <source>
        <dbReference type="ARBA" id="ARBA00022527"/>
    </source>
</evidence>
<dbReference type="InterPro" id="IPR003152">
    <property type="entry name" value="FATC_dom"/>
</dbReference>
<dbReference type="InterPro" id="IPR038980">
    <property type="entry name" value="ATM_plant"/>
</dbReference>
<dbReference type="SMART" id="SM00146">
    <property type="entry name" value="PI3Kc"/>
    <property type="match status" value="1"/>
</dbReference>
<dbReference type="PROSITE" id="PS00916">
    <property type="entry name" value="PI3_4_KINASE_2"/>
    <property type="match status" value="1"/>
</dbReference>
<dbReference type="Gene3D" id="1.10.1070.11">
    <property type="entry name" value="Phosphatidylinositol 3-/4-kinase, catalytic domain"/>
    <property type="match status" value="1"/>
</dbReference>
<dbReference type="SMART" id="SM01342">
    <property type="entry name" value="TAN"/>
    <property type="match status" value="1"/>
</dbReference>
<dbReference type="GO" id="GO:0035556">
    <property type="term" value="P:intracellular signal transduction"/>
    <property type="evidence" value="ECO:0007669"/>
    <property type="project" value="UniProtKB-ARBA"/>
</dbReference>
<evidence type="ECO:0000256" key="16">
    <source>
        <dbReference type="RuleBase" id="RU365027"/>
    </source>
</evidence>
<reference evidence="20" key="3">
    <citation type="submission" date="2024-01" db="EMBL/GenBank/DDBJ databases">
        <authorList>
            <person name="Coelho M.A."/>
            <person name="David-Palma M."/>
            <person name="Shea T."/>
            <person name="Sun S."/>
            <person name="Cuomo C.A."/>
            <person name="Heitman J."/>
        </authorList>
    </citation>
    <scope>NUCLEOTIDE SEQUENCE</scope>
    <source>
        <strain evidence="20">CBS 7841</strain>
    </source>
</reference>
<dbReference type="InterPro" id="IPR018936">
    <property type="entry name" value="PI3/4_kinase_CS"/>
</dbReference>
<dbReference type="RefSeq" id="XP_066068594.1">
    <property type="nucleotide sequence ID" value="XM_066212497.1"/>
</dbReference>
<feature type="domain" description="PI3K/PI4K catalytic" evidence="17">
    <location>
        <begin position="2654"/>
        <end position="2969"/>
    </location>
</feature>
<dbReference type="SUPFAM" id="SSF56112">
    <property type="entry name" value="Protein kinase-like (PK-like)"/>
    <property type="match status" value="1"/>
</dbReference>
<comment type="catalytic activity">
    <reaction evidence="14 16">
        <text>L-threonyl-[protein] + ATP = O-phospho-L-threonyl-[protein] + ADP + H(+)</text>
        <dbReference type="Rhea" id="RHEA:46608"/>
        <dbReference type="Rhea" id="RHEA-COMP:11060"/>
        <dbReference type="Rhea" id="RHEA-COMP:11605"/>
        <dbReference type="ChEBI" id="CHEBI:15378"/>
        <dbReference type="ChEBI" id="CHEBI:30013"/>
        <dbReference type="ChEBI" id="CHEBI:30616"/>
        <dbReference type="ChEBI" id="CHEBI:61977"/>
        <dbReference type="ChEBI" id="CHEBI:456216"/>
        <dbReference type="EC" id="2.7.11.1"/>
    </reaction>
</comment>
<proteinExistence type="inferred from homology"/>
<feature type="domain" description="FAT" evidence="18">
    <location>
        <begin position="1978"/>
        <end position="2549"/>
    </location>
</feature>
<dbReference type="CDD" id="cd05171">
    <property type="entry name" value="PIKKc_ATM"/>
    <property type="match status" value="1"/>
</dbReference>
<sequence length="2999" mass="337767">MDSVNGLHSALSLYSSTKIKDRVQGLQKVKDIFSNRENLLVFQAAAAKEGGAAWVAVFQCLFRVVSLEKSLVLKKETNAQAGRLSQAIQLVRLVAEQTVHLIARKPFMTLLTHMRQQLVFSSRIFAPALLDYSKAIRKLLTYPPHLESMDRHSWLSLMSICFSVILGDEVVPDDRMDEEDPLNISMEIQRLEREEKAETPSYSHKPPISQENSDLVQIIPILLCSTQSPLLPPTLNNGDSLKPGQKNGLGILLKIRRFFAMYSQVTTYHLPLLKALNIVLVEMELNCRDMFVFASNKLFPHLVTLWAAPERDRDRRIPEQVAIAVKITFPYVTHKTLLDGNQSTVIRESVEKLIEVLPRETVMSRGLEPLDMQNLRLRTLMEEDITCQPFETLSFSAGFHFTAEQAFTWVCLEVYRDCFTYLHTQSSLHFSVSGRTSSASKRRKLESPVMSLLSAASIGKPQSRLLALQCVIFIVDEHWNSLSPASQSEIYRLLLSALDDDNEMLQVWGFIGLSSVAVLVQAVSQSKTEVGKKESHVLNASLHPSTKDNIEIAWTKVWDHAMRKCDSMTVSRAACHAAATIIQIGVLDHAKLTRDVRIMLQSIDIQGPPSTHDSVCTLLAVALDKSKNEIQLYNLGLEDNVIVWLEKILTGQKHWSTDRAEQRMDQTTPAVLIRLFSMICGIRHYQLAQPSTKEFLPDSAVVKYILAEFKVKPIRDFMLYQSFPKLEKAMHKVDIVSMCSVTSASTNFLEGRPCRLSNILLDAIKALTAQWEANPVAGSGERPRRCLDMIVVSLSFQGLLQLNDYIPHTASILATVHLLGVIQSSLISSDLSLPSLDLVWRGLRPLTDSPLVDREEEDWPILIRPNVQSGIRQDVLLPDNYDLPQWQDGQNIGDSGFSVHKQKQSDQISPAFPLTFPSTFPSPDSTILPASSVSPQSSSTIHLIGTIWRLPYVSSALKNIFELCLQIIDTTCSSGTYEAQAEDILNDDHDNFVIGNTEASSMPLPKEAIETNYSTSLLQSAIAFRSKGAMLANGQLRAYKDTQMINSLLQLEGFRAIEFGLSICKAVRKGWIRVEVDAVDLVASFLGDMLNSYGYSKDEGALQLCLEWLRCTLVIWMEESHDLVDEAMRFVCYIASKLADGAIASWKVKLTFLTFLDDFLHYHSAPVVWTRSMSEDDDGSDANLNDKGVWQQIAGALVDYDMRVRMRAATIAATAFYRPALPAGEHPWFYLRTLDLQPGDETQFEVFLSHLLWKLNCCISSARQRPTIMFHLQEVAVTSVDYNLYLKTGFNAVVNRLGLSSISMLYLTYSPMISISHPDVLNLLGITHELYGFSSRKTFVSACVECAGPYMLQCDKTDLFVSACDAAGLSAKKIVIEHFSRMAALSFAMNFSTVVTEKQEMLNHFRDKVMLNRLATYPGIEAPEKADVLLQKTVNRVEAYMWELLDTKISFAGIVSFLNSSRGKRTTTGVFEDIIICDQSGSEEIPALEPSASIESIYAACKYLQVNYVNSAPERVAFLTFIRLSDLINNALLVSEERRYLRSLASAMMMYQEELRDPVVLIALLQELLPMLLLPDICEMVLSMVFWAFRWVLSVKSTPKNLVDLFVRLGTITVQLSDTSVAIDTLINVGKKLESWIVTTYPQWEESGICGGSLKKAIPAWPDVLRARLPGNPVTSFDDILDLAHSKSLADSAQLCKQLIYIAKNNEQHVSLAFQNSLFWLLKSKLGQQMENQGIEAFQDLLYLSGAQIRAPFLSNTNQAAMSKLHDSYFKDKGSYVSIIGQVTLLLNDSHHQIRAAAYRTLQGMKTAIIELGVDASLSGPVLDILDKFEPAHISFGIDHKGEIDLSELLKHSYRDQPQIPDSTWVLSFSKALCTVTSGSTNFYIMLGPLLSTPGISLQDFLPFLVHGALSCGASKRELLTRSKTIHDYLDSVLQSNPVTNETIQNILNVILYLRNHDPPYNKGPLGYNAWFDFDYLSLSSAAIQCGSYVTALLFLELARDQKEVELDNSIVRQNLYSIYSNLEDPDGFYGIQNHDIKDALRRRLQHESQAWKALGWAGAAFDNGNQNSFLPVLRNLYTIGFPHLASALIAKNQWTDESTHNDPLFSELGWRTGTWDIPLNEKASRTSSGLLYSALNAVYRARHPQEAMKTVIWATGIEMDRLRELPAEMMANIKETIDNLLCLREIKKWLNFQIQTNQKTSGSETGDVSFNEFQQMSEVIKFDIAERITATRLSLCRFIKQREQQDSIGEQLTHKSILAQNAERSCHINLCEMALQENNLQVAINSITALQSLNIGKENETQDFFCEVLWRQDEHALAIQLVQDLVNEAKGREPKDRRLPVLQGRLAHWTSKARLQPAMEIYPTFKNSVALAKSFKVDTQEHAKLCYQFACFAHEQHSIVLNSPELKRLKNHRDKRDAHLSQLPRKEIMEDNRSLEKLENSVKGYLNTALQSYAACLAMTDKFDDCIIKLVNLWLENDHDQDSNETFSHAAARVPSHKFIVLGPQLAARLHRTQDPSLFNSTLNRLVLRITRDHPYHILYQVITLAYGYEKSFKTSHGRGPAAAEIMALLRSSSGTKYTLASQAFSSMWKFVHNAINFTHSIKNEEKGKPGQRYSLSKRAAIRNAPNDIPIATRPPPIDVTCQYKDIVTFSHYEETYTLAGGLSKPFVVTCYDSKGAKCKQLFKKDEGFRQDAVMEQVFSLVNDLLNRDRQARSRNLRFRTYGVVALPFDVGVIEFVQGTKSIGEWLSHAHTKYCPNDMSVSEMRKALLSLQKERAPEIGVHFKELKNKFKPVMRHFFTEKHKDPVAWFSMRLEYGRSLAVTSIVGWVLGIGDRHCSNILIDQQSGELVHIDFGVAFEAGRFLPVPELVPFRLTDDLVDALGITGVNGTFRQCSQLVLQNLIDSSNVILTILEVFKLDPLHSWDASEKAKKKQGGSEQVNVDYGELPKGWEKADRILAKIREKLSKELSVHYRVNQLIQEARDPDHLGAIFTGWSPWF</sequence>
<dbReference type="GeneID" id="91087302"/>
<dbReference type="Proteomes" id="UP000094043">
    <property type="component" value="Chromosome 3"/>
</dbReference>
<dbReference type="Pfam" id="PF00454">
    <property type="entry name" value="PI3_PI4_kinase"/>
    <property type="match status" value="1"/>
</dbReference>
<dbReference type="GO" id="GO:0006325">
    <property type="term" value="P:chromatin organization"/>
    <property type="evidence" value="ECO:0007669"/>
    <property type="project" value="UniProtKB-KW"/>
</dbReference>
<evidence type="ECO:0000256" key="10">
    <source>
        <dbReference type="ARBA" id="ARBA00022777"/>
    </source>
</evidence>
<keyword evidence="9 16" id="KW-0227">DNA damage</keyword>
<dbReference type="EMBL" id="CP143786">
    <property type="protein sequence ID" value="WVN87894.1"/>
    <property type="molecule type" value="Genomic_DNA"/>
</dbReference>
<evidence type="ECO:0000256" key="9">
    <source>
        <dbReference type="ARBA" id="ARBA00022763"/>
    </source>
</evidence>
<dbReference type="PROSITE" id="PS51189">
    <property type="entry name" value="FAT"/>
    <property type="match status" value="1"/>
</dbReference>
<dbReference type="Pfam" id="PF25030">
    <property type="entry name" value="M-HEAT_ATR"/>
    <property type="match status" value="1"/>
</dbReference>
<feature type="domain" description="FATC" evidence="19">
    <location>
        <begin position="2967"/>
        <end position="2999"/>
    </location>
</feature>
<evidence type="ECO:0000256" key="4">
    <source>
        <dbReference type="ARBA" id="ARBA00012513"/>
    </source>
</evidence>
<keyword evidence="10 16" id="KW-0418">Kinase</keyword>
<dbReference type="PANTHER" id="PTHR37079">
    <property type="entry name" value="SERINE/THREONINE-PROTEIN KINASE ATM"/>
    <property type="match status" value="1"/>
</dbReference>
<keyword evidence="16" id="KW-0779">Telomere</keyword>
<evidence type="ECO:0000256" key="1">
    <source>
        <dbReference type="ARBA" id="ARBA00004123"/>
    </source>
</evidence>
<dbReference type="InterPro" id="IPR044107">
    <property type="entry name" value="PIKKc_ATM"/>
</dbReference>
<dbReference type="InterPro" id="IPR056802">
    <property type="entry name" value="ATR-like_M-HEAT"/>
</dbReference>
<dbReference type="InterPro" id="IPR014009">
    <property type="entry name" value="PIK_FAT"/>
</dbReference>
<evidence type="ECO:0000256" key="15">
    <source>
        <dbReference type="ARBA" id="ARBA00048679"/>
    </source>
</evidence>
<evidence type="ECO:0000256" key="13">
    <source>
        <dbReference type="ARBA" id="ARBA00025079"/>
    </source>
</evidence>
<evidence type="ECO:0000313" key="21">
    <source>
        <dbReference type="Proteomes" id="UP000094043"/>
    </source>
</evidence>
<keyword evidence="21" id="KW-1185">Reference proteome</keyword>
<evidence type="ECO:0000313" key="20">
    <source>
        <dbReference type="EMBL" id="WVN87894.1"/>
    </source>
</evidence>
<name>A0AAJ8JT18_9TREE</name>
<dbReference type="GO" id="GO:0006281">
    <property type="term" value="P:DNA repair"/>
    <property type="evidence" value="ECO:0007669"/>
    <property type="project" value="InterPro"/>
</dbReference>
<dbReference type="InterPro" id="IPR021668">
    <property type="entry name" value="TAN"/>
</dbReference>
<dbReference type="PANTHER" id="PTHR37079:SF4">
    <property type="entry name" value="SERINE_THREONINE-PROTEIN KINASE ATM"/>
    <property type="match status" value="1"/>
</dbReference>
<dbReference type="GO" id="GO:0000781">
    <property type="term" value="C:chromosome, telomeric region"/>
    <property type="evidence" value="ECO:0007669"/>
    <property type="project" value="UniProtKB-SubCell"/>
</dbReference>
<dbReference type="InterPro" id="IPR000403">
    <property type="entry name" value="PI3/4_kinase_cat_dom"/>
</dbReference>
<evidence type="ECO:0000256" key="2">
    <source>
        <dbReference type="ARBA" id="ARBA00010769"/>
    </source>
</evidence>
<dbReference type="SMART" id="SM01343">
    <property type="entry name" value="FATC"/>
    <property type="match status" value="1"/>
</dbReference>
<keyword evidence="16" id="KW-0158">Chromosome</keyword>
<accession>A0AAJ8JT18</accession>
<gene>
    <name evidence="20" type="ORF">L203_103091</name>
</gene>
<dbReference type="InterPro" id="IPR036940">
    <property type="entry name" value="PI3/4_kinase_cat_sf"/>
</dbReference>
<evidence type="ECO:0000259" key="17">
    <source>
        <dbReference type="PROSITE" id="PS50290"/>
    </source>
</evidence>
<dbReference type="KEGG" id="cdep:91087302"/>
<evidence type="ECO:0000259" key="18">
    <source>
        <dbReference type="PROSITE" id="PS51189"/>
    </source>
</evidence>
<dbReference type="GO" id="GO:0005524">
    <property type="term" value="F:ATP binding"/>
    <property type="evidence" value="ECO:0007669"/>
    <property type="project" value="UniProtKB-KW"/>
</dbReference>
<protein>
    <recommendedName>
        <fullName evidence="5 16">Serine/threonine-protein kinase Tel1</fullName>
        <ecNumber evidence="4 16">2.7.11.1</ecNumber>
    </recommendedName>
</protein>
<keyword evidence="8 16" id="KW-0547">Nucleotide-binding</keyword>
<dbReference type="GO" id="GO:0004674">
    <property type="term" value="F:protein serine/threonine kinase activity"/>
    <property type="evidence" value="ECO:0007669"/>
    <property type="project" value="UniProtKB-KW"/>
</dbReference>
<dbReference type="Pfam" id="PF02260">
    <property type="entry name" value="FATC"/>
    <property type="match status" value="1"/>
</dbReference>
<comment type="catalytic activity">
    <reaction evidence="15">
        <text>L-seryl-[protein] + ATP = O-phospho-L-seryl-[protein] + ADP + H(+)</text>
        <dbReference type="Rhea" id="RHEA:17989"/>
        <dbReference type="Rhea" id="RHEA-COMP:9863"/>
        <dbReference type="Rhea" id="RHEA-COMP:11604"/>
        <dbReference type="ChEBI" id="CHEBI:15378"/>
        <dbReference type="ChEBI" id="CHEBI:29999"/>
        <dbReference type="ChEBI" id="CHEBI:30616"/>
        <dbReference type="ChEBI" id="CHEBI:83421"/>
        <dbReference type="ChEBI" id="CHEBI:456216"/>
        <dbReference type="EC" id="2.7.11.1"/>
    </reaction>
</comment>
<dbReference type="InterPro" id="IPR016024">
    <property type="entry name" value="ARM-type_fold"/>
</dbReference>
<keyword evidence="12 16" id="KW-0539">Nucleus</keyword>
<dbReference type="GO" id="GO:0005634">
    <property type="term" value="C:nucleus"/>
    <property type="evidence" value="ECO:0007669"/>
    <property type="project" value="UniProtKB-SubCell"/>
</dbReference>
<dbReference type="Gene3D" id="3.30.1010.10">
    <property type="entry name" value="Phosphatidylinositol 3-kinase Catalytic Subunit, Chain A, domain 4"/>
    <property type="match status" value="1"/>
</dbReference>
<comment type="subcellular location">
    <subcellularLocation>
        <location evidence="16">Chromosome</location>
        <location evidence="16">Telomere</location>
    </subcellularLocation>
    <subcellularLocation>
        <location evidence="1 16">Nucleus</location>
    </subcellularLocation>
</comment>
<dbReference type="PROSITE" id="PS51190">
    <property type="entry name" value="FATC"/>
    <property type="match status" value="1"/>
</dbReference>
<evidence type="ECO:0000256" key="3">
    <source>
        <dbReference type="ARBA" id="ARBA00011370"/>
    </source>
</evidence>
<keyword evidence="7 16" id="KW-0808">Transferase</keyword>
<dbReference type="InterPro" id="IPR011009">
    <property type="entry name" value="Kinase-like_dom_sf"/>
</dbReference>
<comment type="function">
    <text evidence="13 16">Serine/threonine protein kinase which activates checkpoint signaling upon genotoxic stresses such as ionizing radiation (IR), ultraviolet light (UV), or DNA replication stalling, thereby acting as a DNA damage sensor. Recognizes the substrate consensus sequence [ST]-Q. Phosphorylates histone H2A to form H2AS128ph (gamma-H2A) at sites of DNA damage, involved in the regulation of DNA damage response mechanism. Required for the control of telomere length and genome stability.</text>
</comment>
<keyword evidence="16" id="KW-0156">Chromatin regulator</keyword>
<evidence type="ECO:0000256" key="5">
    <source>
        <dbReference type="ARBA" id="ARBA00014619"/>
    </source>
</evidence>
<evidence type="ECO:0000256" key="12">
    <source>
        <dbReference type="ARBA" id="ARBA00023242"/>
    </source>
</evidence>
<dbReference type="PROSITE" id="PS50290">
    <property type="entry name" value="PI3_4_KINASE_3"/>
    <property type="match status" value="1"/>
</dbReference>
<evidence type="ECO:0000256" key="8">
    <source>
        <dbReference type="ARBA" id="ARBA00022741"/>
    </source>
</evidence>
<keyword evidence="11 16" id="KW-0067">ATP-binding</keyword>
<comment type="subunit">
    <text evidence="3">Associates with DNA double-strand breaks.</text>
</comment>
<reference evidence="20" key="2">
    <citation type="journal article" date="2022" name="Elife">
        <title>Obligate sexual reproduction of a homothallic fungus closely related to the Cryptococcus pathogenic species complex.</title>
        <authorList>
            <person name="Passer A.R."/>
            <person name="Clancey S.A."/>
            <person name="Shea T."/>
            <person name="David-Palma M."/>
            <person name="Averette A.F."/>
            <person name="Boekhout T."/>
            <person name="Porcel B.M."/>
            <person name="Nowrousian M."/>
            <person name="Cuomo C.A."/>
            <person name="Sun S."/>
            <person name="Heitman J."/>
            <person name="Coelho M.A."/>
        </authorList>
    </citation>
    <scope>NUCLEOTIDE SEQUENCE</scope>
    <source>
        <strain evidence="20">CBS 7841</strain>
    </source>
</reference>